<evidence type="ECO:0000256" key="6">
    <source>
        <dbReference type="ARBA" id="ARBA00023242"/>
    </source>
</evidence>
<dbReference type="AlphaFoldDB" id="A0A4Y7QN13"/>
<accession>A0A4Y7QN13</accession>
<dbReference type="OrthoDB" id="448446at2759"/>
<evidence type="ECO:0000256" key="5">
    <source>
        <dbReference type="ARBA" id="ARBA00023054"/>
    </source>
</evidence>
<feature type="compositionally biased region" description="Low complexity" evidence="10">
    <location>
        <begin position="120"/>
        <end position="130"/>
    </location>
</feature>
<evidence type="ECO:0000256" key="4">
    <source>
        <dbReference type="ARBA" id="ARBA00022552"/>
    </source>
</evidence>
<evidence type="ECO:0000256" key="1">
    <source>
        <dbReference type="ARBA" id="ARBA00004604"/>
    </source>
</evidence>
<feature type="region of interest" description="Disordered" evidence="10">
    <location>
        <begin position="14"/>
        <end position="197"/>
    </location>
</feature>
<comment type="subunit">
    <text evidence="9">Associates with 90S and pre-40S pre-ribosomal particles.</text>
</comment>
<dbReference type="GO" id="GO:0030686">
    <property type="term" value="C:90S preribosome"/>
    <property type="evidence" value="ECO:0007669"/>
    <property type="project" value="TreeGrafter"/>
</dbReference>
<dbReference type="PANTHER" id="PTHR21738">
    <property type="entry name" value="RIBOSOMAL RNA PROCESSING PROTEIN 36 HOMOLOG"/>
    <property type="match status" value="1"/>
</dbReference>
<feature type="compositionally biased region" description="Basic and acidic residues" evidence="10">
    <location>
        <begin position="135"/>
        <end position="162"/>
    </location>
</feature>
<protein>
    <recommendedName>
        <fullName evidence="9">rRNA biogenesis protein RRP36</fullName>
    </recommendedName>
</protein>
<comment type="similarity">
    <text evidence="2 9">Belongs to the RRP36 family.</text>
</comment>
<evidence type="ECO:0000256" key="10">
    <source>
        <dbReference type="SAM" id="MobiDB-lite"/>
    </source>
</evidence>
<evidence type="ECO:0000256" key="3">
    <source>
        <dbReference type="ARBA" id="ARBA00022517"/>
    </source>
</evidence>
<keyword evidence="5" id="KW-0175">Coiled coil</keyword>
<evidence type="ECO:0000256" key="9">
    <source>
        <dbReference type="RuleBase" id="RU368027"/>
    </source>
</evidence>
<dbReference type="STRING" id="50990.A0A4Y7QN13"/>
<evidence type="ECO:0000256" key="2">
    <source>
        <dbReference type="ARBA" id="ARBA00009418"/>
    </source>
</evidence>
<keyword evidence="12" id="KW-1185">Reference proteome</keyword>
<evidence type="ECO:0000256" key="7">
    <source>
        <dbReference type="ARBA" id="ARBA00023274"/>
    </source>
</evidence>
<dbReference type="GO" id="GO:0000462">
    <property type="term" value="P:maturation of SSU-rRNA from tricistronic rRNA transcript (SSU-rRNA, 5.8S rRNA, LSU-rRNA)"/>
    <property type="evidence" value="ECO:0007669"/>
    <property type="project" value="TreeGrafter"/>
</dbReference>
<feature type="compositionally biased region" description="Basic and acidic residues" evidence="10">
    <location>
        <begin position="182"/>
        <end position="195"/>
    </location>
</feature>
<keyword evidence="6 9" id="KW-0539">Nucleus</keyword>
<sequence>MNLRWLTSSYILSMSSRNSSSGSSSDIDSADESAVDSFHHPESELAADAPRIVQWEAEEEHQQAYDSENPPSDETDVEQSNKNKRRNTGKQLNSDSISGIPFGTLLKARQRLEHDHEDSSSSAGESSGASQSDLDDGRDHVDSGKQKNVEWEPKRSHALDKRSNKHAPVEMSSKRPVTRRRVVVESKEVRPRDPRFLPLTGELSTSVFQSHS</sequence>
<gene>
    <name evidence="11" type="ORF">BD410DRAFT_235440</name>
</gene>
<evidence type="ECO:0000313" key="12">
    <source>
        <dbReference type="Proteomes" id="UP000294933"/>
    </source>
</evidence>
<organism evidence="11 12">
    <name type="scientific">Rickenella mellea</name>
    <dbReference type="NCBI Taxonomy" id="50990"/>
    <lineage>
        <taxon>Eukaryota</taxon>
        <taxon>Fungi</taxon>
        <taxon>Dikarya</taxon>
        <taxon>Basidiomycota</taxon>
        <taxon>Agaricomycotina</taxon>
        <taxon>Agaricomycetes</taxon>
        <taxon>Hymenochaetales</taxon>
        <taxon>Rickenellaceae</taxon>
        <taxon>Rickenella</taxon>
    </lineage>
</organism>
<comment type="function">
    <text evidence="8 9">Component of the 90S pre-ribosome involved in the maturation of rRNAs. Required for early cleavages of the pre-RNAs in the 40S ribosomal subunit maturation pathway.</text>
</comment>
<dbReference type="PANTHER" id="PTHR21738:SF0">
    <property type="entry name" value="RIBOSOMAL RNA PROCESSING PROTEIN 36 HOMOLOG"/>
    <property type="match status" value="1"/>
</dbReference>
<evidence type="ECO:0000313" key="11">
    <source>
        <dbReference type="EMBL" id="TDL28631.1"/>
    </source>
</evidence>
<dbReference type="Proteomes" id="UP000294933">
    <property type="component" value="Unassembled WGS sequence"/>
</dbReference>
<keyword evidence="3 9" id="KW-0690">Ribosome biogenesis</keyword>
<keyword evidence="7 9" id="KW-0687">Ribonucleoprotein</keyword>
<name>A0A4Y7QN13_9AGAM</name>
<comment type="subcellular location">
    <subcellularLocation>
        <location evidence="1 9">Nucleus</location>
        <location evidence="1 9">Nucleolus</location>
    </subcellularLocation>
</comment>
<proteinExistence type="inferred from homology"/>
<dbReference type="InterPro" id="IPR009292">
    <property type="entry name" value="RRP36"/>
</dbReference>
<reference evidence="11 12" key="1">
    <citation type="submission" date="2018-06" db="EMBL/GenBank/DDBJ databases">
        <title>A transcriptomic atlas of mushroom development highlights an independent origin of complex multicellularity.</title>
        <authorList>
            <consortium name="DOE Joint Genome Institute"/>
            <person name="Krizsan K."/>
            <person name="Almasi E."/>
            <person name="Merenyi Z."/>
            <person name="Sahu N."/>
            <person name="Viragh M."/>
            <person name="Koszo T."/>
            <person name="Mondo S."/>
            <person name="Kiss B."/>
            <person name="Balint B."/>
            <person name="Kues U."/>
            <person name="Barry K."/>
            <person name="Hegedus J.C."/>
            <person name="Henrissat B."/>
            <person name="Johnson J."/>
            <person name="Lipzen A."/>
            <person name="Ohm R."/>
            <person name="Nagy I."/>
            <person name="Pangilinan J."/>
            <person name="Yan J."/>
            <person name="Xiong Y."/>
            <person name="Grigoriev I.V."/>
            <person name="Hibbett D.S."/>
            <person name="Nagy L.G."/>
        </authorList>
    </citation>
    <scope>NUCLEOTIDE SEQUENCE [LARGE SCALE GENOMIC DNA]</scope>
    <source>
        <strain evidence="11 12">SZMC22713</strain>
    </source>
</reference>
<evidence type="ECO:0000256" key="8">
    <source>
        <dbReference type="ARBA" id="ARBA00025053"/>
    </source>
</evidence>
<dbReference type="GO" id="GO:0005730">
    <property type="term" value="C:nucleolus"/>
    <property type="evidence" value="ECO:0007669"/>
    <property type="project" value="UniProtKB-SubCell"/>
</dbReference>
<dbReference type="EMBL" id="ML170157">
    <property type="protein sequence ID" value="TDL28631.1"/>
    <property type="molecule type" value="Genomic_DNA"/>
</dbReference>
<keyword evidence="4 9" id="KW-0698">rRNA processing</keyword>
<feature type="compositionally biased region" description="Basic and acidic residues" evidence="10">
    <location>
        <begin position="110"/>
        <end position="119"/>
    </location>
</feature>
<dbReference type="Pfam" id="PF06102">
    <property type="entry name" value="RRP36"/>
    <property type="match status" value="1"/>
</dbReference>
<dbReference type="VEuPathDB" id="FungiDB:BD410DRAFT_235440"/>
<feature type="compositionally biased region" description="Low complexity" evidence="10">
    <location>
        <begin position="14"/>
        <end position="27"/>
    </location>
</feature>